<dbReference type="Proteomes" id="UP000734854">
    <property type="component" value="Unassembled WGS sequence"/>
</dbReference>
<protein>
    <submittedName>
        <fullName evidence="2">Uncharacterized protein</fullName>
    </submittedName>
</protein>
<comment type="caution">
    <text evidence="2">The sequence shown here is derived from an EMBL/GenBank/DDBJ whole genome shotgun (WGS) entry which is preliminary data.</text>
</comment>
<feature type="compositionally biased region" description="Basic residues" evidence="1">
    <location>
        <begin position="297"/>
        <end position="315"/>
    </location>
</feature>
<evidence type="ECO:0000313" key="2">
    <source>
        <dbReference type="EMBL" id="KAG6487894.1"/>
    </source>
</evidence>
<proteinExistence type="predicted"/>
<dbReference type="EMBL" id="JACMSC010000015">
    <property type="protein sequence ID" value="KAG6487894.1"/>
    <property type="molecule type" value="Genomic_DNA"/>
</dbReference>
<keyword evidence="3" id="KW-1185">Reference proteome</keyword>
<evidence type="ECO:0000256" key="1">
    <source>
        <dbReference type="SAM" id="MobiDB-lite"/>
    </source>
</evidence>
<reference evidence="2 3" key="1">
    <citation type="submission" date="2020-08" db="EMBL/GenBank/DDBJ databases">
        <title>Plant Genome Project.</title>
        <authorList>
            <person name="Zhang R.-G."/>
        </authorList>
    </citation>
    <scope>NUCLEOTIDE SEQUENCE [LARGE SCALE GENOMIC DNA]</scope>
    <source>
        <tissue evidence="2">Rhizome</tissue>
    </source>
</reference>
<name>A0A8J5KQI1_ZINOF</name>
<dbReference type="AlphaFoldDB" id="A0A8J5KQI1"/>
<feature type="compositionally biased region" description="Basic and acidic residues" evidence="1">
    <location>
        <begin position="323"/>
        <end position="341"/>
    </location>
</feature>
<sequence>MIGTGEGLDVLPGDGLRRKAAVSHIELGSDTSAHTNRPNSMEVSRVSHQINLSQPQRKRTIFSLLIGEKEIEATEKASDWGKVKLLSSTGPTKKISETASNVAEVLQRGRFSSSSITVALVSGVTGEMRMRSGSCHGGSFILRLVESTTRTEELPPPPATSAHWAVDARPPHQQPQHVGRRPKLPALAGAAPSRLRRVRVVRQLGGAALAGTGRRVRARARGGWLTVPVGAEKERRVAVRGSWRVPGESSWENRGVGAAETGRGVLPHALRVELDLGGDPTREEAAVLPGRRRPVRERGVHRQGVGHRRHARRLRRELGGGGRHKEGDGNRGGRRDAREGAAVEEESYGGMWKEFHSH</sequence>
<evidence type="ECO:0000313" key="3">
    <source>
        <dbReference type="Proteomes" id="UP000734854"/>
    </source>
</evidence>
<organism evidence="2 3">
    <name type="scientific">Zingiber officinale</name>
    <name type="common">Ginger</name>
    <name type="synonym">Amomum zingiber</name>
    <dbReference type="NCBI Taxonomy" id="94328"/>
    <lineage>
        <taxon>Eukaryota</taxon>
        <taxon>Viridiplantae</taxon>
        <taxon>Streptophyta</taxon>
        <taxon>Embryophyta</taxon>
        <taxon>Tracheophyta</taxon>
        <taxon>Spermatophyta</taxon>
        <taxon>Magnoliopsida</taxon>
        <taxon>Liliopsida</taxon>
        <taxon>Zingiberales</taxon>
        <taxon>Zingiberaceae</taxon>
        <taxon>Zingiber</taxon>
    </lineage>
</organism>
<feature type="region of interest" description="Disordered" evidence="1">
    <location>
        <begin position="297"/>
        <end position="358"/>
    </location>
</feature>
<gene>
    <name evidence="2" type="ORF">ZIOFF_056632</name>
</gene>
<accession>A0A8J5KQI1</accession>